<keyword evidence="7 8" id="KW-0539">Nucleus</keyword>
<reference evidence="11" key="2">
    <citation type="submission" date="2023-05" db="EMBL/GenBank/DDBJ databases">
        <authorList>
            <person name="Schelkunov M.I."/>
        </authorList>
    </citation>
    <scope>NUCLEOTIDE SEQUENCE</scope>
    <source>
        <strain evidence="11">Hsosn_3</strain>
        <tissue evidence="11">Leaf</tissue>
    </source>
</reference>
<dbReference type="InterPro" id="IPR050224">
    <property type="entry name" value="TALE_homeobox"/>
</dbReference>
<feature type="region of interest" description="Disordered" evidence="9">
    <location>
        <begin position="410"/>
        <end position="431"/>
    </location>
</feature>
<evidence type="ECO:0000256" key="7">
    <source>
        <dbReference type="ARBA" id="ARBA00023242"/>
    </source>
</evidence>
<evidence type="ECO:0000313" key="11">
    <source>
        <dbReference type="EMBL" id="KAK1391688.1"/>
    </source>
</evidence>
<dbReference type="Proteomes" id="UP001237642">
    <property type="component" value="Unassembled WGS sequence"/>
</dbReference>
<keyword evidence="4 8" id="KW-0238">DNA-binding</keyword>
<comment type="similarity">
    <text evidence="2">Belongs to the TALE/BELL homeobox family.</text>
</comment>
<evidence type="ECO:0000256" key="3">
    <source>
        <dbReference type="ARBA" id="ARBA00023015"/>
    </source>
</evidence>
<evidence type="ECO:0000259" key="10">
    <source>
        <dbReference type="PROSITE" id="PS50071"/>
    </source>
</evidence>
<evidence type="ECO:0000256" key="6">
    <source>
        <dbReference type="ARBA" id="ARBA00023163"/>
    </source>
</evidence>
<sequence length="431" mass="48663">MGNRDSPPTSNTLHQFLNLDSISNQTQYENQSLNAFAADLRGNAYHHSLPAIHNLGERMSRSIDHLQVHQTTNEAELNQTRQLPNLVETSNETGVPMQKLSLSLGSWMQRPLTSNLMNPMYSCNPEYSISDSSFPSSSASQFQLSSNFYGSESYMISLGDSRYIKPAQALLEEVVSVGEKSVYLNNEKNIRKLSPTDKKGSVGLCSELRSELFNSVLSLEKQELEAKLSKLISLLEEVERRFEQYYHHLEEVVSSFEVIAGLGAGKAYTALALQAMSRHFCSLKDAITYQISVARRKHLPRINTGLSQLSLIDQENRVSLQQLGMIHNTRQTWRPIRGLPENSVTILRSWLFEHFLHPYPNDSEKLVLASQTGLSKNQVSNWFINARVRLWKPMIEEMYKEEFGDDSVNPVLDSNSISNDGITDDADEPST</sequence>
<reference evidence="11" key="1">
    <citation type="submission" date="2023-02" db="EMBL/GenBank/DDBJ databases">
        <title>Genome of toxic invasive species Heracleum sosnowskyi carries increased number of genes despite the absence of recent whole-genome duplications.</title>
        <authorList>
            <person name="Schelkunov M."/>
            <person name="Shtratnikova V."/>
            <person name="Makarenko M."/>
            <person name="Klepikova A."/>
            <person name="Omelchenko D."/>
            <person name="Novikova G."/>
            <person name="Obukhova E."/>
            <person name="Bogdanov V."/>
            <person name="Penin A."/>
            <person name="Logacheva M."/>
        </authorList>
    </citation>
    <scope>NUCLEOTIDE SEQUENCE</scope>
    <source>
        <strain evidence="11">Hsosn_3</strain>
        <tissue evidence="11">Leaf</tissue>
    </source>
</reference>
<keyword evidence="12" id="KW-1185">Reference proteome</keyword>
<dbReference type="Pfam" id="PF05920">
    <property type="entry name" value="Homeobox_KN"/>
    <property type="match status" value="1"/>
</dbReference>
<organism evidence="11 12">
    <name type="scientific">Heracleum sosnowskyi</name>
    <dbReference type="NCBI Taxonomy" id="360622"/>
    <lineage>
        <taxon>Eukaryota</taxon>
        <taxon>Viridiplantae</taxon>
        <taxon>Streptophyta</taxon>
        <taxon>Embryophyta</taxon>
        <taxon>Tracheophyta</taxon>
        <taxon>Spermatophyta</taxon>
        <taxon>Magnoliopsida</taxon>
        <taxon>eudicotyledons</taxon>
        <taxon>Gunneridae</taxon>
        <taxon>Pentapetalae</taxon>
        <taxon>asterids</taxon>
        <taxon>campanulids</taxon>
        <taxon>Apiales</taxon>
        <taxon>Apiaceae</taxon>
        <taxon>Apioideae</taxon>
        <taxon>apioid superclade</taxon>
        <taxon>Tordylieae</taxon>
        <taxon>Tordyliinae</taxon>
        <taxon>Heracleum</taxon>
    </lineage>
</organism>
<feature type="compositionally biased region" description="Polar residues" evidence="9">
    <location>
        <begin position="412"/>
        <end position="421"/>
    </location>
</feature>
<evidence type="ECO:0000256" key="2">
    <source>
        <dbReference type="ARBA" id="ARBA00006454"/>
    </source>
</evidence>
<dbReference type="Gene3D" id="1.10.10.60">
    <property type="entry name" value="Homeodomain-like"/>
    <property type="match status" value="1"/>
</dbReference>
<dbReference type="PANTHER" id="PTHR11850">
    <property type="entry name" value="HOMEOBOX PROTEIN TRANSCRIPTION FACTORS"/>
    <property type="match status" value="1"/>
</dbReference>
<dbReference type="InterPro" id="IPR008422">
    <property type="entry name" value="KN_HD"/>
</dbReference>
<comment type="caution">
    <text evidence="11">The sequence shown here is derived from an EMBL/GenBank/DDBJ whole genome shotgun (WGS) entry which is preliminary data.</text>
</comment>
<gene>
    <name evidence="11" type="ORF">POM88_010744</name>
</gene>
<feature type="DNA-binding region" description="Homeobox" evidence="8">
    <location>
        <begin position="332"/>
        <end position="394"/>
    </location>
</feature>
<dbReference type="InterPro" id="IPR006563">
    <property type="entry name" value="POX_dom"/>
</dbReference>
<dbReference type="InterPro" id="IPR009057">
    <property type="entry name" value="Homeodomain-like_sf"/>
</dbReference>
<keyword evidence="5 8" id="KW-0371">Homeobox</keyword>
<dbReference type="GO" id="GO:0006355">
    <property type="term" value="P:regulation of DNA-templated transcription"/>
    <property type="evidence" value="ECO:0007669"/>
    <property type="project" value="InterPro"/>
</dbReference>
<comment type="subcellular location">
    <subcellularLocation>
        <location evidence="1 8">Nucleus</location>
    </subcellularLocation>
</comment>
<dbReference type="InterPro" id="IPR001356">
    <property type="entry name" value="HD"/>
</dbReference>
<evidence type="ECO:0000256" key="8">
    <source>
        <dbReference type="PROSITE-ProRule" id="PRU00108"/>
    </source>
</evidence>
<dbReference type="AlphaFoldDB" id="A0AAD8IV07"/>
<name>A0AAD8IV07_9APIA</name>
<evidence type="ECO:0000256" key="1">
    <source>
        <dbReference type="ARBA" id="ARBA00004123"/>
    </source>
</evidence>
<keyword evidence="6" id="KW-0804">Transcription</keyword>
<evidence type="ECO:0000256" key="5">
    <source>
        <dbReference type="ARBA" id="ARBA00023155"/>
    </source>
</evidence>
<accession>A0AAD8IV07</accession>
<evidence type="ECO:0000256" key="4">
    <source>
        <dbReference type="ARBA" id="ARBA00023125"/>
    </source>
</evidence>
<feature type="compositionally biased region" description="Acidic residues" evidence="9">
    <location>
        <begin position="422"/>
        <end position="431"/>
    </location>
</feature>
<evidence type="ECO:0000256" key="9">
    <source>
        <dbReference type="SAM" id="MobiDB-lite"/>
    </source>
</evidence>
<dbReference type="Pfam" id="PF07526">
    <property type="entry name" value="POX"/>
    <property type="match status" value="1"/>
</dbReference>
<dbReference type="EMBL" id="JAUIZM010000003">
    <property type="protein sequence ID" value="KAK1391688.1"/>
    <property type="molecule type" value="Genomic_DNA"/>
</dbReference>
<dbReference type="GO" id="GO:0005634">
    <property type="term" value="C:nucleus"/>
    <property type="evidence" value="ECO:0007669"/>
    <property type="project" value="UniProtKB-SubCell"/>
</dbReference>
<dbReference type="CDD" id="cd00086">
    <property type="entry name" value="homeodomain"/>
    <property type="match status" value="1"/>
</dbReference>
<evidence type="ECO:0000313" key="12">
    <source>
        <dbReference type="Proteomes" id="UP001237642"/>
    </source>
</evidence>
<dbReference type="SUPFAM" id="SSF46689">
    <property type="entry name" value="Homeodomain-like"/>
    <property type="match status" value="1"/>
</dbReference>
<proteinExistence type="inferred from homology"/>
<keyword evidence="3" id="KW-0805">Transcription regulation</keyword>
<dbReference type="GO" id="GO:0003677">
    <property type="term" value="F:DNA binding"/>
    <property type="evidence" value="ECO:0007669"/>
    <property type="project" value="UniProtKB-UniRule"/>
</dbReference>
<dbReference type="SMART" id="SM00574">
    <property type="entry name" value="POX"/>
    <property type="match status" value="1"/>
</dbReference>
<protein>
    <submittedName>
        <fullName evidence="11">BEL1-like homeodomain protein 11</fullName>
    </submittedName>
</protein>
<dbReference type="SMART" id="SM00389">
    <property type="entry name" value="HOX"/>
    <property type="match status" value="1"/>
</dbReference>
<feature type="domain" description="Homeobox" evidence="10">
    <location>
        <begin position="330"/>
        <end position="393"/>
    </location>
</feature>
<dbReference type="PROSITE" id="PS50071">
    <property type="entry name" value="HOMEOBOX_2"/>
    <property type="match status" value="1"/>
</dbReference>